<evidence type="ECO:0000313" key="2">
    <source>
        <dbReference type="Proteomes" id="UP000192223"/>
    </source>
</evidence>
<dbReference type="AlphaFoldDB" id="A0A1W4W3W7"/>
<accession>A0A1W4W3W7</accession>
<dbReference type="Gene3D" id="2.40.128.20">
    <property type="match status" value="1"/>
</dbReference>
<keyword evidence="2" id="KW-1185">Reference proteome</keyword>
<dbReference type="RefSeq" id="XP_018318846.1">
    <property type="nucleotide sequence ID" value="XM_018463344.2"/>
</dbReference>
<dbReference type="PIRSF" id="PIRSF036893">
    <property type="entry name" value="Lipocalin_ApoD"/>
    <property type="match status" value="1"/>
</dbReference>
<reference evidence="3 4" key="1">
    <citation type="submission" date="2025-04" db="UniProtKB">
        <authorList>
            <consortium name="RefSeq"/>
        </authorList>
    </citation>
    <scope>IDENTIFICATION</scope>
    <source>
        <tissue evidence="3 4">Entire body</tissue>
    </source>
</reference>
<organism evidence="2 3">
    <name type="scientific">Agrilus planipennis</name>
    <name type="common">Emerald ash borer</name>
    <name type="synonym">Agrilus marcopoli</name>
    <dbReference type="NCBI Taxonomy" id="224129"/>
    <lineage>
        <taxon>Eukaryota</taxon>
        <taxon>Metazoa</taxon>
        <taxon>Ecdysozoa</taxon>
        <taxon>Arthropoda</taxon>
        <taxon>Hexapoda</taxon>
        <taxon>Insecta</taxon>
        <taxon>Pterygota</taxon>
        <taxon>Neoptera</taxon>
        <taxon>Endopterygota</taxon>
        <taxon>Coleoptera</taxon>
        <taxon>Polyphaga</taxon>
        <taxon>Elateriformia</taxon>
        <taxon>Buprestoidea</taxon>
        <taxon>Buprestidae</taxon>
        <taxon>Agrilinae</taxon>
        <taxon>Agrilus</taxon>
    </lineage>
</organism>
<dbReference type="InterPro" id="IPR012674">
    <property type="entry name" value="Calycin"/>
</dbReference>
<gene>
    <name evidence="3" type="primary">LOC108732487</name>
    <name evidence="4" type="synonym">LOC112905613</name>
</gene>
<evidence type="ECO:0000313" key="4">
    <source>
        <dbReference type="RefSeq" id="XP_025834133.1"/>
    </source>
</evidence>
<keyword evidence="1" id="KW-0732">Signal</keyword>
<comment type="similarity">
    <text evidence="1">Belongs to the calycin superfamily. Lipocalin family.</text>
</comment>
<dbReference type="Proteomes" id="UP000192223">
    <property type="component" value="Unplaced"/>
</dbReference>
<sequence length="194" mass="22089">MFRQFIAIVVLALISYTYAQYTSPGQCSDRTTLRPVQNFSLARYASNNTPWYPVITYSNNFDCQIVYFQLTDNVTMNMVYIQKNLTTGIWFDREAEVTWVPGNNREGVLSLVYPNVVDPLIFRILGIDYVNYTIDYRCINLDSSSKRESLYVMSRSRSLTPAQNATIQQILQANGLGGIRQVTVVQDATTCSQS</sequence>
<dbReference type="OrthoDB" id="565904at2759"/>
<proteinExistence type="inferred from homology"/>
<protein>
    <submittedName>
        <fullName evidence="3">Uncharacterized protein LOC108732487 isoform X1</fullName>
    </submittedName>
    <submittedName>
        <fullName evidence="4">Uncharacterized protein LOC112905613 isoform X1</fullName>
    </submittedName>
</protein>
<evidence type="ECO:0000313" key="3">
    <source>
        <dbReference type="RefSeq" id="XP_018318846.1"/>
    </source>
</evidence>
<dbReference type="GeneID" id="108732487"/>
<dbReference type="KEGG" id="apln:112905613"/>
<dbReference type="SUPFAM" id="SSF50814">
    <property type="entry name" value="Lipocalins"/>
    <property type="match status" value="1"/>
</dbReference>
<dbReference type="KEGG" id="apln:108732487"/>
<feature type="chain" id="PRO_5013432978" evidence="1">
    <location>
        <begin position="20"/>
        <end position="194"/>
    </location>
</feature>
<dbReference type="InterPro" id="IPR022271">
    <property type="entry name" value="Lipocalin_ApoD"/>
</dbReference>
<name>A0A1W4W3W7_AGRPL</name>
<feature type="signal peptide" evidence="1">
    <location>
        <begin position="1"/>
        <end position="19"/>
    </location>
</feature>
<dbReference type="RefSeq" id="XP_025834133.1">
    <property type="nucleotide sequence ID" value="XM_025978348.1"/>
</dbReference>
<evidence type="ECO:0000256" key="1">
    <source>
        <dbReference type="PIRNR" id="PIRNR036893"/>
    </source>
</evidence>